<keyword evidence="5" id="KW-0548">Nucleotidyltransferase</keyword>
<dbReference type="InterPro" id="IPR001878">
    <property type="entry name" value="Znf_CCHC"/>
</dbReference>
<dbReference type="Pfam" id="PF08284">
    <property type="entry name" value="RVP_2"/>
    <property type="match status" value="1"/>
</dbReference>
<reference evidence="5" key="1">
    <citation type="journal article" date="2022" name="Int. J. Mol. Sci.">
        <title>Draft Genome of Tanacetum Coccineum: Genomic Comparison of Closely Related Tanacetum-Family Plants.</title>
        <authorList>
            <person name="Yamashiro T."/>
            <person name="Shiraishi A."/>
            <person name="Nakayama K."/>
            <person name="Satake H."/>
        </authorList>
    </citation>
    <scope>NUCLEOTIDE SEQUENCE</scope>
</reference>
<feature type="compositionally biased region" description="Low complexity" evidence="2">
    <location>
        <begin position="41"/>
        <end position="59"/>
    </location>
</feature>
<evidence type="ECO:0000259" key="3">
    <source>
        <dbReference type="PROSITE" id="PS50158"/>
    </source>
</evidence>
<keyword evidence="1" id="KW-0863">Zinc-finger</keyword>
<sequence>MVDRNRDHLNGPIHMMTARKRVGPLPTHSSAVRHSADHSSSDSSSETSSDFHSNASSDPSSRHSLSDQASPIYWLRYWLSDNVEVDPREISLRDDAIVRVSDEPHLEQNTDPEIQAEIDECIAYADALKDRGINTRVVVEAIGRDETETEGAVEGVQREQGHRIVGVESAVIALTERIAESERDNRRLRGTASVGSQRVDRLQRGMSRMQREKMPSTRSGASMTHEEFEELVTRQVAKEMEAREAARTLEPLNENRDELEGENRGNGNGGNGNRNGNHGLNYGGFMPVARENEIQKMETELWNLTVKGNDLTAYTQRAVIAPNTQWALLVENQQGIICYECGRPGHFRRDCPKLRNQNRGNQTRNKNGNKTKNQTGGNETTGVLYAMGRCEQTINPNVVTGTFLLNNCYASMLFDSGAVEFCVTSTFSALLDVTPTTLDTSYAIELADGRISETNIVLRGCTLGLLGHPFDIDLMPVELGSFDVIIGMDWLAKYHALIVCDEKVVRIPYGNEVLIIRGDNCDSGSKLNIISCTKTQKYIEKGCQVYLAQVTSKKAEDKSEEKRLEDVPIVREFLEVFPEDLPGLPPARQVEFQIDLVPGAAPVARAPYRLAPAEMQELSTQLQELSDRGFIRPSSSPWGAPVLFVKKKDGSFRMCIDYRELNKLTMKNRYPLLRINDLFDQLQGSRVYSKIDLRSGYHQLRVREEDIPKTAFRTRYGHYEFQVMPFRLTNAPKVFMDLMNRVCKPYLDRFMIVFIDDILIYSKSRKEHEGHLKLILKLLKEEELYAKFSKCEFWLSKVQFLGHVIDSEGIHVDPTKIESIKDWASPKTPTEIYQFLGLAGYYR</sequence>
<organism evidence="5 6">
    <name type="scientific">Tanacetum coccineum</name>
    <dbReference type="NCBI Taxonomy" id="301880"/>
    <lineage>
        <taxon>Eukaryota</taxon>
        <taxon>Viridiplantae</taxon>
        <taxon>Streptophyta</taxon>
        <taxon>Embryophyta</taxon>
        <taxon>Tracheophyta</taxon>
        <taxon>Spermatophyta</taxon>
        <taxon>Magnoliopsida</taxon>
        <taxon>eudicotyledons</taxon>
        <taxon>Gunneridae</taxon>
        <taxon>Pentapetalae</taxon>
        <taxon>asterids</taxon>
        <taxon>campanulids</taxon>
        <taxon>Asterales</taxon>
        <taxon>Asteraceae</taxon>
        <taxon>Asteroideae</taxon>
        <taxon>Anthemideae</taxon>
        <taxon>Anthemidinae</taxon>
        <taxon>Tanacetum</taxon>
    </lineage>
</organism>
<feature type="region of interest" description="Disordered" evidence="2">
    <location>
        <begin position="1"/>
        <end position="66"/>
    </location>
</feature>
<dbReference type="SMART" id="SM00343">
    <property type="entry name" value="ZnF_C2HC"/>
    <property type="match status" value="1"/>
</dbReference>
<keyword evidence="6" id="KW-1185">Reference proteome</keyword>
<dbReference type="InterPro" id="IPR043502">
    <property type="entry name" value="DNA/RNA_pol_sf"/>
</dbReference>
<evidence type="ECO:0000313" key="5">
    <source>
        <dbReference type="EMBL" id="GJT30553.1"/>
    </source>
</evidence>
<dbReference type="InterPro" id="IPR036875">
    <property type="entry name" value="Znf_CCHC_sf"/>
</dbReference>
<dbReference type="SUPFAM" id="SSF57756">
    <property type="entry name" value="Retrovirus zinc finger-like domains"/>
    <property type="match status" value="1"/>
</dbReference>
<feature type="compositionally biased region" description="Basic and acidic residues" evidence="2">
    <location>
        <begin position="206"/>
        <end position="215"/>
    </location>
</feature>
<proteinExistence type="predicted"/>
<dbReference type="InterPro" id="IPR043128">
    <property type="entry name" value="Rev_trsase/Diguanyl_cyclase"/>
</dbReference>
<dbReference type="Gene3D" id="3.30.70.270">
    <property type="match status" value="2"/>
</dbReference>
<evidence type="ECO:0000313" key="6">
    <source>
        <dbReference type="Proteomes" id="UP001151760"/>
    </source>
</evidence>
<feature type="compositionally biased region" description="Basic and acidic residues" evidence="2">
    <location>
        <begin position="249"/>
        <end position="263"/>
    </location>
</feature>
<keyword evidence="1" id="KW-0479">Metal-binding</keyword>
<dbReference type="InterPro" id="IPR000477">
    <property type="entry name" value="RT_dom"/>
</dbReference>
<dbReference type="PROSITE" id="PS50158">
    <property type="entry name" value="ZF_CCHC"/>
    <property type="match status" value="1"/>
</dbReference>
<evidence type="ECO:0000259" key="4">
    <source>
        <dbReference type="PROSITE" id="PS50878"/>
    </source>
</evidence>
<reference evidence="5" key="2">
    <citation type="submission" date="2022-01" db="EMBL/GenBank/DDBJ databases">
        <authorList>
            <person name="Yamashiro T."/>
            <person name="Shiraishi A."/>
            <person name="Satake H."/>
            <person name="Nakayama K."/>
        </authorList>
    </citation>
    <scope>NUCLEOTIDE SEQUENCE</scope>
</reference>
<keyword evidence="5" id="KW-0808">Transferase</keyword>
<evidence type="ECO:0000256" key="1">
    <source>
        <dbReference type="PROSITE-ProRule" id="PRU00047"/>
    </source>
</evidence>
<comment type="caution">
    <text evidence="5">The sequence shown here is derived from an EMBL/GenBank/DDBJ whole genome shotgun (WGS) entry which is preliminary data.</text>
</comment>
<feature type="compositionally biased region" description="Low complexity" evidence="2">
    <location>
        <begin position="355"/>
        <end position="378"/>
    </location>
</feature>
<dbReference type="SUPFAM" id="SSF50630">
    <property type="entry name" value="Acid proteases"/>
    <property type="match status" value="1"/>
</dbReference>
<dbReference type="PROSITE" id="PS50878">
    <property type="entry name" value="RT_POL"/>
    <property type="match status" value="1"/>
</dbReference>
<feature type="region of interest" description="Disordered" evidence="2">
    <location>
        <begin position="249"/>
        <end position="279"/>
    </location>
</feature>
<dbReference type="PANTHER" id="PTHR24559">
    <property type="entry name" value="TRANSPOSON TY3-I GAG-POL POLYPROTEIN"/>
    <property type="match status" value="1"/>
</dbReference>
<dbReference type="InterPro" id="IPR021109">
    <property type="entry name" value="Peptidase_aspartic_dom_sf"/>
</dbReference>
<dbReference type="Pfam" id="PF00078">
    <property type="entry name" value="RVT_1"/>
    <property type="match status" value="1"/>
</dbReference>
<dbReference type="CDD" id="cd01647">
    <property type="entry name" value="RT_LTR"/>
    <property type="match status" value="1"/>
</dbReference>
<dbReference type="SUPFAM" id="SSF56672">
    <property type="entry name" value="DNA/RNA polymerases"/>
    <property type="match status" value="1"/>
</dbReference>
<dbReference type="Gene3D" id="4.10.60.10">
    <property type="entry name" value="Zinc finger, CCHC-type"/>
    <property type="match status" value="1"/>
</dbReference>
<gene>
    <name evidence="5" type="ORF">Tco_0910828</name>
</gene>
<keyword evidence="1" id="KW-0862">Zinc</keyword>
<feature type="region of interest" description="Disordered" evidence="2">
    <location>
        <begin position="352"/>
        <end position="378"/>
    </location>
</feature>
<feature type="compositionally biased region" description="Gly residues" evidence="2">
    <location>
        <begin position="264"/>
        <end position="273"/>
    </location>
</feature>
<dbReference type="CDD" id="cd00303">
    <property type="entry name" value="retropepsin_like"/>
    <property type="match status" value="1"/>
</dbReference>
<dbReference type="Pfam" id="PF00098">
    <property type="entry name" value="zf-CCHC"/>
    <property type="match status" value="1"/>
</dbReference>
<feature type="domain" description="Reverse transcriptase" evidence="4">
    <location>
        <begin position="626"/>
        <end position="805"/>
    </location>
</feature>
<dbReference type="PANTHER" id="PTHR24559:SF427">
    <property type="entry name" value="RNA-DIRECTED DNA POLYMERASE"/>
    <property type="match status" value="1"/>
</dbReference>
<keyword evidence="5" id="KW-0695">RNA-directed DNA polymerase</keyword>
<dbReference type="Proteomes" id="UP001151760">
    <property type="component" value="Unassembled WGS sequence"/>
</dbReference>
<dbReference type="GO" id="GO:0003964">
    <property type="term" value="F:RNA-directed DNA polymerase activity"/>
    <property type="evidence" value="ECO:0007669"/>
    <property type="project" value="UniProtKB-KW"/>
</dbReference>
<dbReference type="InterPro" id="IPR053134">
    <property type="entry name" value="RNA-dir_DNA_polymerase"/>
</dbReference>
<dbReference type="EMBL" id="BQNB010014635">
    <property type="protein sequence ID" value="GJT30553.1"/>
    <property type="molecule type" value="Genomic_DNA"/>
</dbReference>
<accession>A0ABQ5CX63</accession>
<feature type="region of interest" description="Disordered" evidence="2">
    <location>
        <begin position="206"/>
        <end position="226"/>
    </location>
</feature>
<evidence type="ECO:0000256" key="2">
    <source>
        <dbReference type="SAM" id="MobiDB-lite"/>
    </source>
</evidence>
<dbReference type="Gene3D" id="3.10.10.10">
    <property type="entry name" value="HIV Type 1 Reverse Transcriptase, subunit A, domain 1"/>
    <property type="match status" value="1"/>
</dbReference>
<feature type="domain" description="CCHC-type" evidence="3">
    <location>
        <begin position="338"/>
        <end position="353"/>
    </location>
</feature>
<name>A0ABQ5CX63_9ASTR</name>
<protein>
    <submittedName>
        <fullName evidence="5">Reverse transcriptase domain-containing protein</fullName>
    </submittedName>
</protein>
<dbReference type="Gene3D" id="2.40.70.10">
    <property type="entry name" value="Acid Proteases"/>
    <property type="match status" value="1"/>
</dbReference>